<dbReference type="SUPFAM" id="SSF53623">
    <property type="entry name" value="MurD-like peptide ligases, catalytic domain"/>
    <property type="match status" value="1"/>
</dbReference>
<evidence type="ECO:0000256" key="3">
    <source>
        <dbReference type="ARBA" id="ARBA00022960"/>
    </source>
</evidence>
<dbReference type="InterPro" id="IPR013221">
    <property type="entry name" value="Mur_ligase_cen"/>
</dbReference>
<dbReference type="Gene3D" id="3.40.1190.10">
    <property type="entry name" value="Mur-like, catalytic domain"/>
    <property type="match status" value="1"/>
</dbReference>
<comment type="PTM">
    <text evidence="7">Carboxylation is probably crucial for Mg(2+) binding and, consequently, for the gamma-phosphate positioning of ATP.</text>
</comment>
<feature type="domain" description="Mur ligase central" evidence="11">
    <location>
        <begin position="110"/>
        <end position="305"/>
    </location>
</feature>
<comment type="cofactor">
    <cofactor evidence="7">
        <name>Mg(2+)</name>
        <dbReference type="ChEBI" id="CHEBI:18420"/>
    </cofactor>
</comment>
<evidence type="ECO:0000256" key="1">
    <source>
        <dbReference type="ARBA" id="ARBA00005898"/>
    </source>
</evidence>
<dbReference type="InterPro" id="IPR004101">
    <property type="entry name" value="Mur_ligase_C"/>
</dbReference>
<evidence type="ECO:0000313" key="12">
    <source>
        <dbReference type="EMBL" id="UOX34339.1"/>
    </source>
</evidence>
<dbReference type="Pfam" id="PF02875">
    <property type="entry name" value="Mur_ligase_C"/>
    <property type="match status" value="1"/>
</dbReference>
<feature type="binding site" evidence="7">
    <location>
        <position position="456"/>
    </location>
    <ligand>
        <name>meso-2,6-diaminopimelate</name>
        <dbReference type="ChEBI" id="CHEBI:57791"/>
    </ligand>
</feature>
<dbReference type="GO" id="GO:0008765">
    <property type="term" value="F:UDP-N-acetylmuramoylalanyl-D-glutamate-2,6-diaminopimelate ligase activity"/>
    <property type="evidence" value="ECO:0007669"/>
    <property type="project" value="UniProtKB-EC"/>
</dbReference>
<evidence type="ECO:0000256" key="2">
    <source>
        <dbReference type="ARBA" id="ARBA00022618"/>
    </source>
</evidence>
<dbReference type="SUPFAM" id="SSF63418">
    <property type="entry name" value="MurE/MurF N-terminal domain"/>
    <property type="match status" value="1"/>
</dbReference>
<feature type="domain" description="Mur ligase C-terminal" evidence="10">
    <location>
        <begin position="328"/>
        <end position="458"/>
    </location>
</feature>
<keyword evidence="7" id="KW-0460">Magnesium</keyword>
<comment type="pathway">
    <text evidence="7 8">Cell wall biogenesis; peptidoglycan biosynthesis.</text>
</comment>
<dbReference type="InterPro" id="IPR036615">
    <property type="entry name" value="Mur_ligase_C_dom_sf"/>
</dbReference>
<keyword evidence="7" id="KW-0963">Cytoplasm</keyword>
<accession>A0ABY4HRE2</accession>
<keyword evidence="7" id="KW-0067">ATP-binding</keyword>
<feature type="domain" description="Mur ligase N-terminal catalytic" evidence="9">
    <location>
        <begin position="26"/>
        <end position="97"/>
    </location>
</feature>
<dbReference type="NCBIfam" id="NF001126">
    <property type="entry name" value="PRK00139.1-4"/>
    <property type="match status" value="1"/>
</dbReference>
<evidence type="ECO:0000313" key="13">
    <source>
        <dbReference type="Proteomes" id="UP000830454"/>
    </source>
</evidence>
<keyword evidence="6 7" id="KW-0961">Cell wall biogenesis/degradation</keyword>
<feature type="short sequence motif" description="Meso-diaminopimelate recognition motif" evidence="7">
    <location>
        <begin position="403"/>
        <end position="406"/>
    </location>
</feature>
<evidence type="ECO:0000256" key="7">
    <source>
        <dbReference type="HAMAP-Rule" id="MF_00208"/>
    </source>
</evidence>
<sequence>MKILKDILYKVRIEAVKGTTDIAVNKIEFDSRKIELNDVFVAIKGTISDGHDYIEKALSQGATAIICEDFPKVIVNGVTYIKVVSSNEALAFIAANYFENPSVKLKLVGITGTNGKTTIASLLFQLFKNAGYKVGLLSTVKIMVNEIEYKATHTTPDSLMINYYLNEMVEIGCEFCFMEVSSHGIHQKRTEGLQFQGGVFTNLSHDHLDYHKTFAEYRDVKKVFFDNLPKAAFAISNVDDKNGAIMFQNTKAKKITYALKSYADYKAQILENQFTGLLLKINNHEVWTKLIGSFNAYNLLAIFATAIELGLEEQEALRLISALESVSGRFQYIVSEQKITAIVDYAHTPDALENVLKTIDDIRTKNEQLITVVGCGGDRDKTKRPIMAQIASELSTKVIFTSDNPRTENPESIIEEMEKGVEPQNFKKTVSIVDRKQAIKTACQLANSNDIILIAGKGHETYQEINGVRHDFDDLKTVVELLEKLNK</sequence>
<keyword evidence="7 12" id="KW-0436">Ligase</keyword>
<dbReference type="Gene3D" id="3.90.190.20">
    <property type="entry name" value="Mur ligase, C-terminal domain"/>
    <property type="match status" value="1"/>
</dbReference>
<keyword evidence="13" id="KW-1185">Reference proteome</keyword>
<reference evidence="12" key="1">
    <citation type="submission" date="2021-12" db="EMBL/GenBank/DDBJ databases">
        <authorList>
            <person name="Cha I.-T."/>
            <person name="Lee K.-E."/>
            <person name="Park S.-J."/>
        </authorList>
    </citation>
    <scope>NUCLEOTIDE SEQUENCE</scope>
    <source>
        <strain evidence="12">YSM-43</strain>
    </source>
</reference>
<dbReference type="PANTHER" id="PTHR23135">
    <property type="entry name" value="MUR LIGASE FAMILY MEMBER"/>
    <property type="match status" value="1"/>
</dbReference>
<keyword evidence="7" id="KW-0547">Nucleotide-binding</keyword>
<feature type="binding site" evidence="7">
    <location>
        <position position="189"/>
    </location>
    <ligand>
        <name>UDP-N-acetyl-alpha-D-muramoyl-L-alanyl-D-glutamate</name>
        <dbReference type="ChEBI" id="CHEBI:83900"/>
    </ligand>
</feature>
<comment type="caution">
    <text evidence="7">Lacks conserved residue(s) required for the propagation of feature annotation.</text>
</comment>
<comment type="subcellular location">
    <subcellularLocation>
        <location evidence="7 8">Cytoplasm</location>
    </subcellularLocation>
</comment>
<evidence type="ECO:0000256" key="4">
    <source>
        <dbReference type="ARBA" id="ARBA00022984"/>
    </source>
</evidence>
<evidence type="ECO:0000256" key="6">
    <source>
        <dbReference type="ARBA" id="ARBA00023316"/>
    </source>
</evidence>
<evidence type="ECO:0000259" key="11">
    <source>
        <dbReference type="Pfam" id="PF08245"/>
    </source>
</evidence>
<keyword evidence="5 7" id="KW-0131">Cell cycle</keyword>
<keyword evidence="4 7" id="KW-0573">Peptidoglycan synthesis</keyword>
<comment type="catalytic activity">
    <reaction evidence="7">
        <text>UDP-N-acetyl-alpha-D-muramoyl-L-alanyl-D-glutamate + meso-2,6-diaminopimelate + ATP = UDP-N-acetyl-alpha-D-muramoyl-L-alanyl-gamma-D-glutamyl-meso-2,6-diaminopimelate + ADP + phosphate + H(+)</text>
        <dbReference type="Rhea" id="RHEA:23676"/>
        <dbReference type="ChEBI" id="CHEBI:15378"/>
        <dbReference type="ChEBI" id="CHEBI:30616"/>
        <dbReference type="ChEBI" id="CHEBI:43474"/>
        <dbReference type="ChEBI" id="CHEBI:57791"/>
        <dbReference type="ChEBI" id="CHEBI:83900"/>
        <dbReference type="ChEBI" id="CHEBI:83905"/>
        <dbReference type="ChEBI" id="CHEBI:456216"/>
        <dbReference type="EC" id="6.3.2.13"/>
    </reaction>
</comment>
<dbReference type="SUPFAM" id="SSF53244">
    <property type="entry name" value="MurD-like peptide ligases, peptide-binding domain"/>
    <property type="match status" value="1"/>
</dbReference>
<feature type="binding site" evidence="7">
    <location>
        <begin position="112"/>
        <end position="118"/>
    </location>
    <ligand>
        <name>ATP</name>
        <dbReference type="ChEBI" id="CHEBI:30616"/>
    </ligand>
</feature>
<gene>
    <name evidence="7" type="primary">murE</name>
    <name evidence="12" type="ORF">LXD69_02205</name>
</gene>
<proteinExistence type="inferred from homology"/>
<dbReference type="Pfam" id="PF08245">
    <property type="entry name" value="Mur_ligase_M"/>
    <property type="match status" value="1"/>
</dbReference>
<comment type="function">
    <text evidence="7">Catalyzes the addition of meso-diaminopimelic acid to the nucleotide precursor UDP-N-acetylmuramoyl-L-alanyl-D-glutamate (UMAG) in the biosynthesis of bacterial cell-wall peptidoglycan.</text>
</comment>
<dbReference type="RefSeq" id="WP_246917165.1">
    <property type="nucleotide sequence ID" value="NZ_CP090145.1"/>
</dbReference>
<reference evidence="12" key="2">
    <citation type="submission" date="2022-04" db="EMBL/GenBank/DDBJ databases">
        <title>Complete Genome Sequence of Flavobacterium sediminilitoris YSM-43, Isolated from a Tidal Sediment.</title>
        <authorList>
            <person name="Lee P.A."/>
        </authorList>
    </citation>
    <scope>NUCLEOTIDE SEQUENCE</scope>
    <source>
        <strain evidence="12">YSM-43</strain>
    </source>
</reference>
<dbReference type="InterPro" id="IPR000713">
    <property type="entry name" value="Mur_ligase_N"/>
</dbReference>
<feature type="binding site" evidence="7">
    <location>
        <position position="187"/>
    </location>
    <ligand>
        <name>UDP-N-acetyl-alpha-D-muramoyl-L-alanyl-D-glutamate</name>
        <dbReference type="ChEBI" id="CHEBI:83900"/>
    </ligand>
</feature>
<dbReference type="EC" id="6.3.2.13" evidence="7"/>
<dbReference type="InterPro" id="IPR035911">
    <property type="entry name" value="MurE/MurF_N"/>
</dbReference>
<dbReference type="EMBL" id="CP090145">
    <property type="protein sequence ID" value="UOX34339.1"/>
    <property type="molecule type" value="Genomic_DNA"/>
</dbReference>
<evidence type="ECO:0000259" key="10">
    <source>
        <dbReference type="Pfam" id="PF02875"/>
    </source>
</evidence>
<dbReference type="InterPro" id="IPR036565">
    <property type="entry name" value="Mur-like_cat_sf"/>
</dbReference>
<feature type="binding site" evidence="7">
    <location>
        <position position="181"/>
    </location>
    <ligand>
        <name>UDP-N-acetyl-alpha-D-muramoyl-L-alanyl-D-glutamate</name>
        <dbReference type="ChEBI" id="CHEBI:83900"/>
    </ligand>
</feature>
<keyword evidence="2 7" id="KW-0132">Cell division</keyword>
<dbReference type="NCBIfam" id="TIGR01085">
    <property type="entry name" value="murE"/>
    <property type="match status" value="1"/>
</dbReference>
<dbReference type="InterPro" id="IPR005761">
    <property type="entry name" value="UDP-N-AcMur-Glu-dNH2Pim_ligase"/>
</dbReference>
<keyword evidence="3 7" id="KW-0133">Cell shape</keyword>
<evidence type="ECO:0000256" key="8">
    <source>
        <dbReference type="RuleBase" id="RU004135"/>
    </source>
</evidence>
<feature type="modified residue" description="N6-carboxylysine" evidence="7">
    <location>
        <position position="221"/>
    </location>
</feature>
<dbReference type="PANTHER" id="PTHR23135:SF4">
    <property type="entry name" value="UDP-N-ACETYLMURAMOYL-L-ALANYL-D-GLUTAMATE--2,6-DIAMINOPIMELATE LIGASE MURE HOMOLOG, CHLOROPLASTIC"/>
    <property type="match status" value="1"/>
</dbReference>
<feature type="binding site" evidence="7">
    <location>
        <position position="379"/>
    </location>
    <ligand>
        <name>meso-2,6-diaminopimelate</name>
        <dbReference type="ChEBI" id="CHEBI:57791"/>
    </ligand>
</feature>
<evidence type="ECO:0000256" key="5">
    <source>
        <dbReference type="ARBA" id="ARBA00023306"/>
    </source>
</evidence>
<feature type="binding site" evidence="7">
    <location>
        <begin position="154"/>
        <end position="155"/>
    </location>
    <ligand>
        <name>UDP-N-acetyl-alpha-D-muramoyl-L-alanyl-D-glutamate</name>
        <dbReference type="ChEBI" id="CHEBI:83900"/>
    </ligand>
</feature>
<evidence type="ECO:0000259" key="9">
    <source>
        <dbReference type="Pfam" id="PF01225"/>
    </source>
</evidence>
<dbReference type="Proteomes" id="UP000830454">
    <property type="component" value="Chromosome"/>
</dbReference>
<dbReference type="Gene3D" id="3.40.1390.10">
    <property type="entry name" value="MurE/MurF, N-terminal domain"/>
    <property type="match status" value="1"/>
</dbReference>
<feature type="binding site" evidence="7">
    <location>
        <position position="31"/>
    </location>
    <ligand>
        <name>UDP-N-acetyl-alpha-D-muramoyl-L-alanyl-D-glutamate</name>
        <dbReference type="ChEBI" id="CHEBI:83900"/>
    </ligand>
</feature>
<organism evidence="12 13">
    <name type="scientific">Flavobacterium sediminilitoris</name>
    <dbReference type="NCBI Taxonomy" id="2024526"/>
    <lineage>
        <taxon>Bacteria</taxon>
        <taxon>Pseudomonadati</taxon>
        <taxon>Bacteroidota</taxon>
        <taxon>Flavobacteriia</taxon>
        <taxon>Flavobacteriales</taxon>
        <taxon>Flavobacteriaceae</taxon>
        <taxon>Flavobacterium</taxon>
    </lineage>
</organism>
<dbReference type="Pfam" id="PF01225">
    <property type="entry name" value="Mur_ligase"/>
    <property type="match status" value="1"/>
</dbReference>
<comment type="similarity">
    <text evidence="1 7">Belongs to the MurCDEF family. MurE subfamily.</text>
</comment>
<feature type="binding site" evidence="7">
    <location>
        <position position="460"/>
    </location>
    <ligand>
        <name>meso-2,6-diaminopimelate</name>
        <dbReference type="ChEBI" id="CHEBI:57791"/>
    </ligand>
</feature>
<feature type="binding site" evidence="7">
    <location>
        <begin position="403"/>
        <end position="406"/>
    </location>
    <ligand>
        <name>meso-2,6-diaminopimelate</name>
        <dbReference type="ChEBI" id="CHEBI:57791"/>
    </ligand>
</feature>
<name>A0ABY4HRE2_9FLAO</name>
<protein>
    <recommendedName>
        <fullName evidence="7">UDP-N-acetylmuramoyl-L-alanyl-D-glutamate--2,6-diaminopimelate ligase</fullName>
        <ecNumber evidence="7">6.3.2.13</ecNumber>
    </recommendedName>
    <alternativeName>
        <fullName evidence="7">Meso-A2pm-adding enzyme</fullName>
    </alternativeName>
    <alternativeName>
        <fullName evidence="7">Meso-diaminopimelate-adding enzyme</fullName>
    </alternativeName>
    <alternativeName>
        <fullName evidence="7">UDP-MurNAc-L-Ala-D-Glu:meso-diaminopimelate ligase</fullName>
    </alternativeName>
    <alternativeName>
        <fullName evidence="7">UDP-MurNAc-tripeptide synthetase</fullName>
    </alternativeName>
    <alternativeName>
        <fullName evidence="7">UDP-N-acetylmuramyl-tripeptide synthetase</fullName>
    </alternativeName>
</protein>
<dbReference type="HAMAP" id="MF_00208">
    <property type="entry name" value="MurE"/>
    <property type="match status" value="1"/>
</dbReference>